<protein>
    <recommendedName>
        <fullName evidence="9">G-protein coupled receptors family 1 profile domain-containing protein</fullName>
    </recommendedName>
</protein>
<evidence type="ECO:0000313" key="13">
    <source>
        <dbReference type="Proteomes" id="UP000663870"/>
    </source>
</evidence>
<feature type="domain" description="G-protein coupled receptors family 1 profile" evidence="9">
    <location>
        <begin position="34"/>
        <end position="296"/>
    </location>
</feature>
<sequence>MSTSTDDLPQRLVNISSQLNRIVPIFQLVLGTFGNIMNIVIFTRRSLRTNPCSFYFLASSINNLFLLYVALLTRLLSSGWKIDPSNSNIILCKLRIFFIYSSLCLIQWFVVLASIDRYFSTCHTNQYRQFSSLKIVRRTAGFIILIITLAHFHTLIWWTVDYIGTDQYCNIFINDYELAFQIFFLIFSCMLPLLLMLIFGILMISNVRKLHIQIAAQNNGVRTDRSRSKDRQLVTMLLVQVIVMICCTAPFATVNIFDLMIKYMEKITYNAKIKQFFDNICRLILYFNPMTGFYIYTLSSQTFRIEIKHILKHTFKYIYIKSGLARCFITHQQNQTTITNQPVSRWAKKVRTSHNLIKY</sequence>
<evidence type="ECO:0000256" key="4">
    <source>
        <dbReference type="ARBA" id="ARBA00023040"/>
    </source>
</evidence>
<dbReference type="EMBL" id="CAJNOH010000047">
    <property type="protein sequence ID" value="CAF0807870.1"/>
    <property type="molecule type" value="Genomic_DNA"/>
</dbReference>
<gene>
    <name evidence="11" type="ORF">JXQ802_LOCUS29229</name>
    <name evidence="10" type="ORF">PYM288_LOCUS4939</name>
</gene>
<keyword evidence="5 8" id="KW-0472">Membrane</keyword>
<feature type="transmembrane region" description="Helical" evidence="8">
    <location>
        <begin position="140"/>
        <end position="160"/>
    </location>
</feature>
<dbReference type="PROSITE" id="PS50262">
    <property type="entry name" value="G_PROTEIN_RECEP_F1_2"/>
    <property type="match status" value="1"/>
</dbReference>
<proteinExistence type="predicted"/>
<reference evidence="10" key="1">
    <citation type="submission" date="2021-02" db="EMBL/GenBank/DDBJ databases">
        <authorList>
            <person name="Nowell W R."/>
        </authorList>
    </citation>
    <scope>NUCLEOTIDE SEQUENCE</scope>
</reference>
<evidence type="ECO:0000256" key="1">
    <source>
        <dbReference type="ARBA" id="ARBA00004141"/>
    </source>
</evidence>
<keyword evidence="4" id="KW-0297">G-protein coupled receptor</keyword>
<dbReference type="PANTHER" id="PTHR24243">
    <property type="entry name" value="G-PROTEIN COUPLED RECEPTOR"/>
    <property type="match status" value="1"/>
</dbReference>
<dbReference type="EMBL" id="CAJNOL010001137">
    <property type="protein sequence ID" value="CAF1295685.1"/>
    <property type="molecule type" value="Genomic_DNA"/>
</dbReference>
<dbReference type="Proteomes" id="UP000663870">
    <property type="component" value="Unassembled WGS sequence"/>
</dbReference>
<evidence type="ECO:0000313" key="10">
    <source>
        <dbReference type="EMBL" id="CAF0807870.1"/>
    </source>
</evidence>
<keyword evidence="3 8" id="KW-1133">Transmembrane helix</keyword>
<dbReference type="GO" id="GO:0005886">
    <property type="term" value="C:plasma membrane"/>
    <property type="evidence" value="ECO:0007669"/>
    <property type="project" value="TreeGrafter"/>
</dbReference>
<comment type="subcellular location">
    <subcellularLocation>
        <location evidence="1">Membrane</location>
        <topology evidence="1">Multi-pass membrane protein</topology>
    </subcellularLocation>
</comment>
<dbReference type="PANTHER" id="PTHR24243:SF233">
    <property type="entry name" value="THYROTROPIN-RELEASING HORMONE RECEPTOR"/>
    <property type="match status" value="1"/>
</dbReference>
<feature type="transmembrane region" description="Helical" evidence="8">
    <location>
        <begin position="180"/>
        <end position="204"/>
    </location>
</feature>
<dbReference type="InterPro" id="IPR017452">
    <property type="entry name" value="GPCR_Rhodpsn_7TM"/>
</dbReference>
<evidence type="ECO:0000256" key="8">
    <source>
        <dbReference type="SAM" id="Phobius"/>
    </source>
</evidence>
<feature type="transmembrane region" description="Helical" evidence="8">
    <location>
        <begin position="276"/>
        <end position="298"/>
    </location>
</feature>
<name>A0A813TGB3_9BILA</name>
<feature type="transmembrane region" description="Helical" evidence="8">
    <location>
        <begin position="22"/>
        <end position="42"/>
    </location>
</feature>
<keyword evidence="2 8" id="KW-0812">Transmembrane</keyword>
<keyword evidence="7" id="KW-0807">Transducer</keyword>
<evidence type="ECO:0000313" key="12">
    <source>
        <dbReference type="Proteomes" id="UP000663854"/>
    </source>
</evidence>
<dbReference type="Pfam" id="PF00001">
    <property type="entry name" value="7tm_1"/>
    <property type="match status" value="1"/>
</dbReference>
<evidence type="ECO:0000256" key="6">
    <source>
        <dbReference type="ARBA" id="ARBA00023170"/>
    </source>
</evidence>
<dbReference type="Proteomes" id="UP000663854">
    <property type="component" value="Unassembled WGS sequence"/>
</dbReference>
<feature type="transmembrane region" description="Helical" evidence="8">
    <location>
        <begin position="96"/>
        <end position="119"/>
    </location>
</feature>
<evidence type="ECO:0000256" key="3">
    <source>
        <dbReference type="ARBA" id="ARBA00022989"/>
    </source>
</evidence>
<comment type="caution">
    <text evidence="10">The sequence shown here is derived from an EMBL/GenBank/DDBJ whole genome shotgun (WGS) entry which is preliminary data.</text>
</comment>
<accession>A0A813TGB3</accession>
<evidence type="ECO:0000259" key="9">
    <source>
        <dbReference type="PROSITE" id="PS50262"/>
    </source>
</evidence>
<evidence type="ECO:0000313" key="11">
    <source>
        <dbReference type="EMBL" id="CAF1295685.1"/>
    </source>
</evidence>
<dbReference type="GO" id="GO:0004930">
    <property type="term" value="F:G protein-coupled receptor activity"/>
    <property type="evidence" value="ECO:0007669"/>
    <property type="project" value="UniProtKB-KW"/>
</dbReference>
<dbReference type="PRINTS" id="PR00237">
    <property type="entry name" value="GPCRRHODOPSN"/>
</dbReference>
<keyword evidence="13" id="KW-1185">Reference proteome</keyword>
<dbReference type="AlphaFoldDB" id="A0A813TGB3"/>
<evidence type="ECO:0000256" key="2">
    <source>
        <dbReference type="ARBA" id="ARBA00022692"/>
    </source>
</evidence>
<evidence type="ECO:0000256" key="7">
    <source>
        <dbReference type="ARBA" id="ARBA00023224"/>
    </source>
</evidence>
<evidence type="ECO:0000256" key="5">
    <source>
        <dbReference type="ARBA" id="ARBA00023136"/>
    </source>
</evidence>
<feature type="transmembrane region" description="Helical" evidence="8">
    <location>
        <begin position="54"/>
        <end position="76"/>
    </location>
</feature>
<keyword evidence="6" id="KW-0675">Receptor</keyword>
<dbReference type="SUPFAM" id="SSF81321">
    <property type="entry name" value="Family A G protein-coupled receptor-like"/>
    <property type="match status" value="1"/>
</dbReference>
<dbReference type="InterPro" id="IPR000276">
    <property type="entry name" value="GPCR_Rhodpsn"/>
</dbReference>
<organism evidence="10 12">
    <name type="scientific">Rotaria sordida</name>
    <dbReference type="NCBI Taxonomy" id="392033"/>
    <lineage>
        <taxon>Eukaryota</taxon>
        <taxon>Metazoa</taxon>
        <taxon>Spiralia</taxon>
        <taxon>Gnathifera</taxon>
        <taxon>Rotifera</taxon>
        <taxon>Eurotatoria</taxon>
        <taxon>Bdelloidea</taxon>
        <taxon>Philodinida</taxon>
        <taxon>Philodinidae</taxon>
        <taxon>Rotaria</taxon>
    </lineage>
</organism>
<feature type="transmembrane region" description="Helical" evidence="8">
    <location>
        <begin position="233"/>
        <end position="256"/>
    </location>
</feature>
<dbReference type="Gene3D" id="1.20.1070.10">
    <property type="entry name" value="Rhodopsin 7-helix transmembrane proteins"/>
    <property type="match status" value="1"/>
</dbReference>